<feature type="domain" description="URB1 C-terminal" evidence="3">
    <location>
        <begin position="923"/>
        <end position="1124"/>
    </location>
</feature>
<dbReference type="InterPro" id="IPR021714">
    <property type="entry name" value="URB1_N"/>
</dbReference>
<gene>
    <name evidence="5" type="ORF">CC78DRAFT_509963</name>
</gene>
<evidence type="ECO:0000259" key="2">
    <source>
        <dbReference type="Pfam" id="PF11707"/>
    </source>
</evidence>
<dbReference type="OrthoDB" id="72892at2759"/>
<sequence>MAKRTASEANPKAVYDVRQPKRQRSSDSLEHNPAPTRVAAVEVNSAHQLQTALVFEQGNATGFRSGLNLLKTFLDSILYSADEHDLPRKRAILREYLDTQKRERCDDKESGFLSNLTQGWEFAAETNFDALLTQITSNLALLFKVFSAYPEFAEYATLLSKAVLHPSLVRRLNRSLSGPPGKEAVISPILRLLTEITRLYEGAHARTVYMKKDFTLEPKILAKNIGLWRDSKRDSTLEQRKPSIRTNAIRYFLTHLKYQDERAKSDILENVNIIRAVFDHLSSDPPFLILEILDVLTNHVFKDKTISRPTKSRLLSGKALSKISALYWYQSAEESQLEGNKSPEVAVHEFLHLVCTSPEYGVMLPSDGFYPFFNNDDGNMIMEDTVEDMAEITLTTNESFEFRGRVRNVILGEFVRSLKPYANTMHQELAIAIFKACPELVTDYFLHKEAFHYDPNLTSTWMGYSSFLYQTIELPVPQFLGARRGYRKFPPPVLAVIQHVLPQPLNRQVLTRCLNHGADLVNLIAIRVLIVAFHKLRAILQQFHEASSHTSIPAWQQASKHLIVEFCRRCPQVKVVIKAFQRLSFQKGMMRETIARLLRLYYEVTPQFALQEKFDVSIPLCTALLNADKPATSPEDRAFRTMELEHWIQIARRSTDVRWWQKHKSLQYSPFMTLLKLVASHTEGELYNGIKTLLVAILDDHEMLQMSTHPNALETLIASLGTPCGSSSAAPQVLEFLDDCCARFVKAPIKYFDHLDTFRARSSRPDSAGPISPLLMTFIEQWPFKGGKSEKGNPAEPLAQWLSKLLYLMKLVGEDDIVLEPVRDSLVASADVAYQRVLNDSFLWKMNKEQAKQALKMATGADFSGSERSSVSPIPPTNTKQLSKQEPAANLELPPEEDEKHAGLNRWRRKDIEESIEDGDVGDLVLCLCSKHAEIRLQAAMNIRQLVAKIEASLNIHWLASDNADLLQIRLLLGAILETTGSTLDSEPFPYVGGVFAARAVHVLTDPAHFLFPKINEFLIKGPTWQIANLPRHFYRALVVSAPEQDSLYHKQVDWYLDYVIDSLRTPTDMEIFRTRNIFEKLLSHYASTSCSISAKEKIVRLLFRAAAVGGSTTLVTRCGLIAWIQIRLDNNDHRRKMLKVLASRLYETCDREKVDEWSSGLAADSIASLVKCN</sequence>
<evidence type="ECO:0000259" key="3">
    <source>
        <dbReference type="Pfam" id="PF16201"/>
    </source>
</evidence>
<dbReference type="GO" id="GO:0005730">
    <property type="term" value="C:nucleolus"/>
    <property type="evidence" value="ECO:0007669"/>
    <property type="project" value="TreeGrafter"/>
</dbReference>
<dbReference type="InterPro" id="IPR032436">
    <property type="entry name" value="URB1_C"/>
</dbReference>
<evidence type="ECO:0000313" key="5">
    <source>
        <dbReference type="EMBL" id="KAF2268780.1"/>
    </source>
</evidence>
<evidence type="ECO:0000259" key="4">
    <source>
        <dbReference type="Pfam" id="PF26140"/>
    </source>
</evidence>
<dbReference type="InterPro" id="IPR039844">
    <property type="entry name" value="URB1"/>
</dbReference>
<dbReference type="AlphaFoldDB" id="A0A9P4KJM0"/>
<feature type="region of interest" description="Disordered" evidence="1">
    <location>
        <begin position="858"/>
        <end position="904"/>
    </location>
</feature>
<dbReference type="EMBL" id="ML986585">
    <property type="protein sequence ID" value="KAF2268780.1"/>
    <property type="molecule type" value="Genomic_DNA"/>
</dbReference>
<feature type="region of interest" description="Disordered" evidence="1">
    <location>
        <begin position="1"/>
        <end position="33"/>
    </location>
</feature>
<name>A0A9P4KJM0_9PLEO</name>
<accession>A0A9P4KJM0</accession>
<evidence type="ECO:0008006" key="7">
    <source>
        <dbReference type="Google" id="ProtNLM"/>
    </source>
</evidence>
<protein>
    <recommendedName>
        <fullName evidence="7">Ribosome biogenesis protein Urb1</fullName>
    </recommendedName>
</protein>
<dbReference type="Proteomes" id="UP000800093">
    <property type="component" value="Unassembled WGS sequence"/>
</dbReference>
<proteinExistence type="predicted"/>
<organism evidence="5 6">
    <name type="scientific">Lojkania enalia</name>
    <dbReference type="NCBI Taxonomy" id="147567"/>
    <lineage>
        <taxon>Eukaryota</taxon>
        <taxon>Fungi</taxon>
        <taxon>Dikarya</taxon>
        <taxon>Ascomycota</taxon>
        <taxon>Pezizomycotina</taxon>
        <taxon>Dothideomycetes</taxon>
        <taxon>Pleosporomycetidae</taxon>
        <taxon>Pleosporales</taxon>
        <taxon>Pleosporales incertae sedis</taxon>
        <taxon>Lojkania</taxon>
    </lineage>
</organism>
<dbReference type="GO" id="GO:0000463">
    <property type="term" value="P:maturation of LSU-rRNA from tricistronic rRNA transcript (SSU-rRNA, 5.8S rRNA, LSU-rRNA)"/>
    <property type="evidence" value="ECO:0007669"/>
    <property type="project" value="TreeGrafter"/>
</dbReference>
<dbReference type="Pfam" id="PF16201">
    <property type="entry name" value="NopRA1"/>
    <property type="match status" value="1"/>
</dbReference>
<feature type="compositionally biased region" description="Polar residues" evidence="1">
    <location>
        <begin position="866"/>
        <end position="884"/>
    </location>
</feature>
<keyword evidence="6" id="KW-1185">Reference proteome</keyword>
<dbReference type="InterPro" id="IPR059018">
    <property type="entry name" value="HEAT_URB1"/>
</dbReference>
<evidence type="ECO:0000256" key="1">
    <source>
        <dbReference type="SAM" id="MobiDB-lite"/>
    </source>
</evidence>
<dbReference type="InterPro" id="IPR016024">
    <property type="entry name" value="ARM-type_fold"/>
</dbReference>
<dbReference type="PANTHER" id="PTHR13500">
    <property type="entry name" value="NUCLEOLAR PRERIBOSOMAL-ASSOCIATED PROTEIN 1"/>
    <property type="match status" value="1"/>
</dbReference>
<feature type="domain" description="URB1 N-terminal" evidence="2">
    <location>
        <begin position="114"/>
        <end position="464"/>
    </location>
</feature>
<dbReference type="PANTHER" id="PTHR13500:SF0">
    <property type="entry name" value="NUCLEOLAR PRE-RIBOSOMAL-ASSOCIATED PROTEIN 1"/>
    <property type="match status" value="1"/>
</dbReference>
<dbReference type="SUPFAM" id="SSF48371">
    <property type="entry name" value="ARM repeat"/>
    <property type="match status" value="1"/>
</dbReference>
<feature type="domain" description="URB1 central HEAT repeat" evidence="4">
    <location>
        <begin position="654"/>
        <end position="838"/>
    </location>
</feature>
<dbReference type="Pfam" id="PF26140">
    <property type="entry name" value="HEAT_URB1"/>
    <property type="match status" value="1"/>
</dbReference>
<evidence type="ECO:0000313" key="6">
    <source>
        <dbReference type="Proteomes" id="UP000800093"/>
    </source>
</evidence>
<comment type="caution">
    <text evidence="5">The sequence shown here is derived from an EMBL/GenBank/DDBJ whole genome shotgun (WGS) entry which is preliminary data.</text>
</comment>
<dbReference type="Pfam" id="PF11707">
    <property type="entry name" value="Npa1"/>
    <property type="match status" value="1"/>
</dbReference>
<dbReference type="GO" id="GO:0000466">
    <property type="term" value="P:maturation of 5.8S rRNA from tricistronic rRNA transcript (SSU-rRNA, 5.8S rRNA, LSU-rRNA)"/>
    <property type="evidence" value="ECO:0007669"/>
    <property type="project" value="TreeGrafter"/>
</dbReference>
<reference evidence="6" key="1">
    <citation type="journal article" date="2020" name="Stud. Mycol.">
        <title>101 Dothideomycetes genomes: A test case for predicting lifestyles and emergence of pathogens.</title>
        <authorList>
            <person name="Haridas S."/>
            <person name="Albert R."/>
            <person name="Binder M."/>
            <person name="Bloem J."/>
            <person name="LaButti K."/>
            <person name="Salamov A."/>
            <person name="Andreopoulos B."/>
            <person name="Baker S."/>
            <person name="Barry K."/>
            <person name="Bills G."/>
            <person name="Bluhm B."/>
            <person name="Cannon C."/>
            <person name="Castanera R."/>
            <person name="Culley D."/>
            <person name="Daum C."/>
            <person name="Ezra D."/>
            <person name="Gonzalez J."/>
            <person name="Henrissat B."/>
            <person name="Kuo A."/>
            <person name="Liang C."/>
            <person name="Lipzen A."/>
            <person name="Lutzoni F."/>
            <person name="Magnuson J."/>
            <person name="Mondo S."/>
            <person name="Nolan M."/>
            <person name="Ohm R."/>
            <person name="Pangilinan J."/>
            <person name="Park H.-J."/>
            <person name="Ramirez L."/>
            <person name="Alfaro M."/>
            <person name="Sun H."/>
            <person name="Tritt A."/>
            <person name="Yoshinaga Y."/>
            <person name="Zwiers L.-H."/>
            <person name="Turgeon B."/>
            <person name="Goodwin S."/>
            <person name="Spatafora J."/>
            <person name="Crous P."/>
            <person name="Grigoriev I."/>
        </authorList>
    </citation>
    <scope>NUCLEOTIDE SEQUENCE [LARGE SCALE GENOMIC DNA]</scope>
    <source>
        <strain evidence="6">CBS 304.66</strain>
    </source>
</reference>